<dbReference type="InterPro" id="IPR012677">
    <property type="entry name" value="Nucleotide-bd_a/b_plait_sf"/>
</dbReference>
<name>A0AAW1HA27_SAPOF</name>
<reference evidence="7 8" key="1">
    <citation type="submission" date="2024-03" db="EMBL/GenBank/DDBJ databases">
        <title>WGS assembly of Saponaria officinalis var. Norfolk2.</title>
        <authorList>
            <person name="Jenkins J."/>
            <person name="Shu S."/>
            <person name="Grimwood J."/>
            <person name="Barry K."/>
            <person name="Goodstein D."/>
            <person name="Schmutz J."/>
            <person name="Leebens-Mack J."/>
            <person name="Osbourn A."/>
        </authorList>
    </citation>
    <scope>NUCLEOTIDE SEQUENCE [LARGE SCALE GENOMIC DNA]</scope>
    <source>
        <strain evidence="8">cv. Norfolk2</strain>
        <strain evidence="7">JIC</strain>
        <tissue evidence="7">Leaf</tissue>
    </source>
</reference>
<dbReference type="PROSITE" id="PS50102">
    <property type="entry name" value="RRM"/>
    <property type="match status" value="2"/>
</dbReference>
<feature type="domain" description="RRM" evidence="6">
    <location>
        <begin position="784"/>
        <end position="860"/>
    </location>
</feature>
<dbReference type="GO" id="GO:0003723">
    <property type="term" value="F:RNA binding"/>
    <property type="evidence" value="ECO:0007669"/>
    <property type="project" value="UniProtKB-UniRule"/>
</dbReference>
<dbReference type="GO" id="GO:0006397">
    <property type="term" value="P:mRNA processing"/>
    <property type="evidence" value="ECO:0007669"/>
    <property type="project" value="UniProtKB-KW"/>
</dbReference>
<dbReference type="EMBL" id="JBDFQZ010000012">
    <property type="protein sequence ID" value="KAK9672932.1"/>
    <property type="molecule type" value="Genomic_DNA"/>
</dbReference>
<gene>
    <name evidence="7" type="ORF">RND81_12G135500</name>
</gene>
<feature type="region of interest" description="Disordered" evidence="5">
    <location>
        <begin position="1039"/>
        <end position="1065"/>
    </location>
</feature>
<feature type="compositionally biased region" description="Basic and acidic residues" evidence="5">
    <location>
        <begin position="440"/>
        <end position="465"/>
    </location>
</feature>
<dbReference type="PANTHER" id="PTHR23139">
    <property type="entry name" value="RNA-BINDING PROTEIN"/>
    <property type="match status" value="1"/>
</dbReference>
<evidence type="ECO:0000313" key="8">
    <source>
        <dbReference type="Proteomes" id="UP001443914"/>
    </source>
</evidence>
<dbReference type="Pfam" id="PF00076">
    <property type="entry name" value="RRM_1"/>
    <property type="match status" value="1"/>
</dbReference>
<feature type="compositionally biased region" description="Basic and acidic residues" evidence="5">
    <location>
        <begin position="9"/>
        <end position="23"/>
    </location>
</feature>
<feature type="compositionally biased region" description="Basic and acidic residues" evidence="5">
    <location>
        <begin position="146"/>
        <end position="183"/>
    </location>
</feature>
<accession>A0AAW1HA27</accession>
<feature type="compositionally biased region" description="Basic and acidic residues" evidence="5">
    <location>
        <begin position="326"/>
        <end position="359"/>
    </location>
</feature>
<feature type="compositionally biased region" description="Basic and acidic residues" evidence="5">
    <location>
        <begin position="496"/>
        <end position="528"/>
    </location>
</feature>
<keyword evidence="3" id="KW-0508">mRNA splicing</keyword>
<dbReference type="InterPro" id="IPR000504">
    <property type="entry name" value="RRM_dom"/>
</dbReference>
<feature type="compositionally biased region" description="Basic and acidic residues" evidence="5">
    <location>
        <begin position="46"/>
        <end position="75"/>
    </location>
</feature>
<protein>
    <recommendedName>
        <fullName evidence="6">RRM domain-containing protein</fullName>
    </recommendedName>
</protein>
<evidence type="ECO:0000256" key="2">
    <source>
        <dbReference type="ARBA" id="ARBA00022884"/>
    </source>
</evidence>
<keyword evidence="1" id="KW-0507">mRNA processing</keyword>
<dbReference type="SMART" id="SM00360">
    <property type="entry name" value="RRM"/>
    <property type="match status" value="2"/>
</dbReference>
<organism evidence="7 8">
    <name type="scientific">Saponaria officinalis</name>
    <name type="common">Common soapwort</name>
    <name type="synonym">Lychnis saponaria</name>
    <dbReference type="NCBI Taxonomy" id="3572"/>
    <lineage>
        <taxon>Eukaryota</taxon>
        <taxon>Viridiplantae</taxon>
        <taxon>Streptophyta</taxon>
        <taxon>Embryophyta</taxon>
        <taxon>Tracheophyta</taxon>
        <taxon>Spermatophyta</taxon>
        <taxon>Magnoliopsida</taxon>
        <taxon>eudicotyledons</taxon>
        <taxon>Gunneridae</taxon>
        <taxon>Pentapetalae</taxon>
        <taxon>Caryophyllales</taxon>
        <taxon>Caryophyllaceae</taxon>
        <taxon>Caryophylleae</taxon>
        <taxon>Saponaria</taxon>
    </lineage>
</organism>
<dbReference type="FunFam" id="3.30.70.330:FF:000879">
    <property type="entry name" value="Splicing factor U2af large subunit A"/>
    <property type="match status" value="1"/>
</dbReference>
<evidence type="ECO:0000256" key="5">
    <source>
        <dbReference type="SAM" id="MobiDB-lite"/>
    </source>
</evidence>
<comment type="caution">
    <text evidence="7">The sequence shown here is derived from an EMBL/GenBank/DDBJ whole genome shotgun (WGS) entry which is preliminary data.</text>
</comment>
<keyword evidence="2 4" id="KW-0694">RNA-binding</keyword>
<feature type="compositionally biased region" description="Basic and acidic residues" evidence="5">
    <location>
        <begin position="88"/>
        <end position="106"/>
    </location>
</feature>
<feature type="compositionally biased region" description="Basic and acidic residues" evidence="5">
    <location>
        <begin position="192"/>
        <end position="206"/>
    </location>
</feature>
<evidence type="ECO:0000313" key="7">
    <source>
        <dbReference type="EMBL" id="KAK9672932.1"/>
    </source>
</evidence>
<dbReference type="SUPFAM" id="SSF54928">
    <property type="entry name" value="RNA-binding domain, RBD"/>
    <property type="match status" value="3"/>
</dbReference>
<dbReference type="Gene3D" id="3.30.70.330">
    <property type="match status" value="4"/>
</dbReference>
<dbReference type="GO" id="GO:0008380">
    <property type="term" value="P:RNA splicing"/>
    <property type="evidence" value="ECO:0007669"/>
    <property type="project" value="UniProtKB-KW"/>
</dbReference>
<evidence type="ECO:0000256" key="3">
    <source>
        <dbReference type="ARBA" id="ARBA00023187"/>
    </source>
</evidence>
<feature type="compositionally biased region" description="Basic and acidic residues" evidence="5">
    <location>
        <begin position="222"/>
        <end position="290"/>
    </location>
</feature>
<keyword evidence="8" id="KW-1185">Reference proteome</keyword>
<dbReference type="InterPro" id="IPR035979">
    <property type="entry name" value="RBD_domain_sf"/>
</dbReference>
<feature type="compositionally biased region" description="Polar residues" evidence="5">
    <location>
        <begin position="1042"/>
        <end position="1054"/>
    </location>
</feature>
<sequence length="1170" mass="131603">MTRSSRPRLRSEISREHSHDHLNEGTSARTRPLSYDEIMRRRKTKKQVDVIKEEPRETEHTGYEESVKNLDHQSKDVNAVAIKYSKNHAPEADSRMKEDKTYKTEDTLNTSNNKEVHDGHSKLKYEKDLRNGVDAVKASRRGHLSGKLDEGNQHIDSRSMHKHDKEIKNGSEVAEFDRGDRGGHPSGRSYKGSHDMKVGSKDKHENSVMNRTHLVNSGRRGNVRDYLYEENRDLGSRSKHVRDYLDEENQDLRSRSKHVRDYLEKENQDLGSRSKHEREKYMKADTELSKTIRRGHHSVRLDEESHDMNAGSKDKHERIVGNSKSLKYDRRGSLRDKQDEESHDVGSRSKNRYEKDTHNNSEGLKSYRHGHVRIKQGEVLRDAAKYDTDDKNHRDSVAQNRYMERSRGALESERKRKDRSADDEKYRLKDSVKTKRHDSGHKLDSELSERKEKMDVSQLRHAETRSKRRRSRSKDRPKDQDGRSRSASPKPRKNTLSHEQDHDHNHDHGPLPSHPQKERSDHNTDVDRSNTASNGSISHHRRHSGFSSGLGGYSPRKRKTEAAIKTPSPIRSPDRKNAAWDLSSSRVETNHGASAASGSQPLSLPMSSNKIDLAVGTSVATSMGMPLSKIFLHGLSTFKEASVDSVQLTQATRPLRRLYIDNIPASASEKEIMESFNAHLLSSGSNRIRGTRPCISCMINKEKGQALLEFLTPEDASVALSFDGRSLYGSVLKIRRPKDYVEMTSGSAERLKAGAAKNNANIDVTANDARKDVAISDVVKDSPHKIFVGGIAEGLSSEMIMEIFSVFGPLKAFRFKINKDLNEPCVFLEYTDESITSKACAALNGMKLGGKILTVAQAIPDTSFKGNFETRPFYGIPEHVKPLLEKSTLVLKLSNVLDQKAIELIPESDLEEIMEDVRLECSRFGSVVSINVVMTNNIETTDLKVKEVVNEELPLPPRGEREPSDHLNMDLVQVAVKHDEGERNDGQPLNNVEKLNTVENIEGDKDDMTTAPAIEVEASRMSTLDVREADTNALKECDGVASSDNQQTIGSGDSTIEDTENMKESDGINGEAIEDRSIVKLNDGETCEADAVEQSDKAIGKQQEVSSVSNDSASTCEVRKNFEVGCILVEFKRTEASCMAAHCLHGRLFDDRTVTVEYVPLEAYQARFPK</sequence>
<feature type="domain" description="RRM" evidence="6">
    <location>
        <begin position="656"/>
        <end position="739"/>
    </location>
</feature>
<evidence type="ECO:0000259" key="6">
    <source>
        <dbReference type="PROSITE" id="PS50102"/>
    </source>
</evidence>
<evidence type="ECO:0000256" key="4">
    <source>
        <dbReference type="PROSITE-ProRule" id="PRU00176"/>
    </source>
</evidence>
<feature type="region of interest" description="Disordered" evidence="5">
    <location>
        <begin position="1"/>
        <end position="603"/>
    </location>
</feature>
<feature type="compositionally biased region" description="Basic and acidic residues" evidence="5">
    <location>
        <begin position="114"/>
        <end position="131"/>
    </location>
</feature>
<dbReference type="AlphaFoldDB" id="A0AAW1HA27"/>
<feature type="compositionally biased region" description="Basic and acidic residues" evidence="5">
    <location>
        <begin position="299"/>
        <end position="319"/>
    </location>
</feature>
<feature type="compositionally biased region" description="Basic and acidic residues" evidence="5">
    <location>
        <begin position="474"/>
        <end position="484"/>
    </location>
</feature>
<proteinExistence type="predicted"/>
<feature type="compositionally biased region" description="Basic and acidic residues" evidence="5">
    <location>
        <begin position="375"/>
        <end position="433"/>
    </location>
</feature>
<dbReference type="EMBL" id="JBDFQZ010000012">
    <property type="protein sequence ID" value="KAK9672933.1"/>
    <property type="molecule type" value="Genomic_DNA"/>
</dbReference>
<evidence type="ECO:0000256" key="1">
    <source>
        <dbReference type="ARBA" id="ARBA00022664"/>
    </source>
</evidence>
<dbReference type="Proteomes" id="UP001443914">
    <property type="component" value="Unassembled WGS sequence"/>
</dbReference>